<accession>A0A1I7WHZ6</accession>
<sequence>MYSYLKGRKRADRFFYKTFLNFR</sequence>
<dbReference type="WBParaSite" id="Hba_04610">
    <property type="protein sequence ID" value="Hba_04610"/>
    <property type="gene ID" value="Hba_04610"/>
</dbReference>
<protein>
    <submittedName>
        <fullName evidence="2">Uncharacterized protein</fullName>
    </submittedName>
</protein>
<proteinExistence type="predicted"/>
<evidence type="ECO:0000313" key="1">
    <source>
        <dbReference type="Proteomes" id="UP000095283"/>
    </source>
</evidence>
<reference evidence="2" key="1">
    <citation type="submission" date="2016-11" db="UniProtKB">
        <authorList>
            <consortium name="WormBaseParasite"/>
        </authorList>
    </citation>
    <scope>IDENTIFICATION</scope>
</reference>
<evidence type="ECO:0000313" key="2">
    <source>
        <dbReference type="WBParaSite" id="Hba_04610"/>
    </source>
</evidence>
<name>A0A1I7WHZ6_HETBA</name>
<dbReference type="AlphaFoldDB" id="A0A1I7WHZ6"/>
<dbReference type="Proteomes" id="UP000095283">
    <property type="component" value="Unplaced"/>
</dbReference>
<keyword evidence="1" id="KW-1185">Reference proteome</keyword>
<organism evidence="1 2">
    <name type="scientific">Heterorhabditis bacteriophora</name>
    <name type="common">Entomopathogenic nematode worm</name>
    <dbReference type="NCBI Taxonomy" id="37862"/>
    <lineage>
        <taxon>Eukaryota</taxon>
        <taxon>Metazoa</taxon>
        <taxon>Ecdysozoa</taxon>
        <taxon>Nematoda</taxon>
        <taxon>Chromadorea</taxon>
        <taxon>Rhabditida</taxon>
        <taxon>Rhabditina</taxon>
        <taxon>Rhabditomorpha</taxon>
        <taxon>Strongyloidea</taxon>
        <taxon>Heterorhabditidae</taxon>
        <taxon>Heterorhabditis</taxon>
    </lineage>
</organism>